<comment type="caution">
    <text evidence="1">The sequence shown here is derived from an EMBL/GenBank/DDBJ whole genome shotgun (WGS) entry which is preliminary data.</text>
</comment>
<gene>
    <name evidence="1" type="primary">relB</name>
    <name evidence="1" type="ORF">ACFFLI_01640</name>
</gene>
<dbReference type="Pfam" id="PF19807">
    <property type="entry name" value="DUF6290"/>
    <property type="match status" value="1"/>
</dbReference>
<evidence type="ECO:0000313" key="2">
    <source>
        <dbReference type="Proteomes" id="UP001589691"/>
    </source>
</evidence>
<protein>
    <submittedName>
        <fullName evidence="1">Type II toxin-antitoxin system RelB family antitoxin</fullName>
    </submittedName>
</protein>
<accession>A0ABV5WS93</accession>
<evidence type="ECO:0000313" key="1">
    <source>
        <dbReference type="EMBL" id="MFB9768571.1"/>
    </source>
</evidence>
<dbReference type="EMBL" id="JBHLZY010000005">
    <property type="protein sequence ID" value="MFB9768571.1"/>
    <property type="molecule type" value="Genomic_DNA"/>
</dbReference>
<dbReference type="InterPro" id="IPR046257">
    <property type="entry name" value="DUF6290"/>
</dbReference>
<proteinExistence type="predicted"/>
<sequence length="75" mass="8522">MATATKSTTIRFDEDVLNLIHKQADLDGQTVTDYMRTAVLEKLEDSLDYKDAIRNIREAHGKTVSREDVKKQLGL</sequence>
<keyword evidence="2" id="KW-1185">Reference proteome</keyword>
<dbReference type="Proteomes" id="UP001589691">
    <property type="component" value="Unassembled WGS sequence"/>
</dbReference>
<dbReference type="NCBIfam" id="NF046040">
    <property type="entry name" value="RelB_antitoxin"/>
    <property type="match status" value="1"/>
</dbReference>
<reference evidence="1 2" key="1">
    <citation type="submission" date="2024-09" db="EMBL/GenBank/DDBJ databases">
        <authorList>
            <person name="Sun Q."/>
            <person name="Mori K."/>
        </authorList>
    </citation>
    <scope>NUCLEOTIDE SEQUENCE [LARGE SCALE GENOMIC DNA]</scope>
    <source>
        <strain evidence="1 2">TBRC 4576</strain>
    </source>
</reference>
<dbReference type="Gene3D" id="1.20.5.780">
    <property type="entry name" value="Single helix bin"/>
    <property type="match status" value="1"/>
</dbReference>
<name>A0ABV5WS93_9LACO</name>
<dbReference type="RefSeq" id="WP_137643209.1">
    <property type="nucleotide sequence ID" value="NZ_BJEA01000014.1"/>
</dbReference>
<organism evidence="1 2">
    <name type="scientific">Lactiplantibacillus modestisalitolerans</name>
    <dbReference type="NCBI Taxonomy" id="1457219"/>
    <lineage>
        <taxon>Bacteria</taxon>
        <taxon>Bacillati</taxon>
        <taxon>Bacillota</taxon>
        <taxon>Bacilli</taxon>
        <taxon>Lactobacillales</taxon>
        <taxon>Lactobacillaceae</taxon>
        <taxon>Lactiplantibacillus</taxon>
    </lineage>
</organism>